<comment type="caution">
    <text evidence="1">The sequence shown here is derived from an EMBL/GenBank/DDBJ whole genome shotgun (WGS) entry which is preliminary data.</text>
</comment>
<proteinExistence type="predicted"/>
<organism evidence="1 2">
    <name type="scientific">Moniliophthora roreri</name>
    <name type="common">Frosty pod rot fungus</name>
    <name type="synonym">Monilia roreri</name>
    <dbReference type="NCBI Taxonomy" id="221103"/>
    <lineage>
        <taxon>Eukaryota</taxon>
        <taxon>Fungi</taxon>
        <taxon>Dikarya</taxon>
        <taxon>Basidiomycota</taxon>
        <taxon>Agaricomycotina</taxon>
        <taxon>Agaricomycetes</taxon>
        <taxon>Agaricomycetidae</taxon>
        <taxon>Agaricales</taxon>
        <taxon>Marasmiineae</taxon>
        <taxon>Marasmiaceae</taxon>
        <taxon>Moniliophthora</taxon>
    </lineage>
</organism>
<sequence>MFNHSSQFSIKGKNTFTHVRGNQVNGNVYTGTVNINTGPAVAKRTEHDEFQYVRRGDMIATKEIHSDELSEWDWELQNGELVGRSKLSTRRICTIEIVGRESKYTAMIYEGEDAQDFLEKDFQLFSRNKKPGSCQLFGINQSAIPALIFHHELIPCAHFFNGASIWMDVYIQHLRTNMGCSEDNLWMNTAGGVFLSGPDGPFAPVPRSNVVKSIVVPTTVDMLKDDTCVRFFVNFGTSVDDSVLECARRNLEPTYLHDLFPATAGDHQSEDSDHPNWSSATHPYLRRLWRNPPDHLPMNVIGGLRFDTIYSSSMEAVARWPSEAGSLWEWQEYKRKGLVEGTVLDGGLTRFKLDLTRGKEVYFEARDTWERLQKGWLSQSSWAFNAVDVTEEKERFFNVDPPWLKIRSTRHPTASRTLRNDEHLIEGTPPTSIYLFLCPFPVSVSELVSWIEGQPYFWSFDKTGQSRMSEEECESWGLPTLSISTYHPDNSVRLRSWSTHIYTTLQDWQRARGFDPATSDWARELGYPEWEIVGTRKVQEQKKAGSSWWQWEAIAESGISAFGF</sequence>
<dbReference type="EMBL" id="LATX01002325">
    <property type="protein sequence ID" value="KTB31423.1"/>
    <property type="molecule type" value="Genomic_DNA"/>
</dbReference>
<evidence type="ECO:0000313" key="2">
    <source>
        <dbReference type="Proteomes" id="UP000054988"/>
    </source>
</evidence>
<protein>
    <submittedName>
        <fullName evidence="1">Uncharacterized protein</fullName>
    </submittedName>
</protein>
<accession>A0A0W0F514</accession>
<dbReference type="AlphaFoldDB" id="A0A0W0F514"/>
<reference evidence="1 2" key="1">
    <citation type="submission" date="2015-12" db="EMBL/GenBank/DDBJ databases">
        <title>Draft genome sequence of Moniliophthora roreri, the causal agent of frosty pod rot of cacao.</title>
        <authorList>
            <person name="Aime M.C."/>
            <person name="Diaz-Valderrama J.R."/>
            <person name="Kijpornyongpan T."/>
            <person name="Phillips-Mora W."/>
        </authorList>
    </citation>
    <scope>NUCLEOTIDE SEQUENCE [LARGE SCALE GENOMIC DNA]</scope>
    <source>
        <strain evidence="1 2">MCA 2952</strain>
    </source>
</reference>
<dbReference type="Proteomes" id="UP000054988">
    <property type="component" value="Unassembled WGS sequence"/>
</dbReference>
<evidence type="ECO:0000313" key="1">
    <source>
        <dbReference type="EMBL" id="KTB31423.1"/>
    </source>
</evidence>
<name>A0A0W0F514_MONRR</name>
<gene>
    <name evidence="1" type="ORF">WG66_16012</name>
</gene>